<sequence>MKLKKPIIYSLLALSVVISVFGLQPFQQTIDAEKALVKQTGVYATEVRRLPDASYLVAVRTSMPEVKADMVRWWFSDFLQTTEHYNWWHPKDHVWMDWENKEPGEIIGASHLVHEYIGGDLSKLRIQFVNSAEFFGYDANDEDTFVICARVGLLDEEMNIAKMCHVVRNTLNGAEMRSRFWLGHVAKRKGNKTISSLEGFIGNTFLTRLLVFNKQNAKDLKFHAEEEMKYLAELLPPLYESKNIQSSYQDHQGLHYLKNF</sequence>
<accession>A0A382HSB9</accession>
<evidence type="ECO:0000259" key="5">
    <source>
        <dbReference type="Pfam" id="PF18089"/>
    </source>
</evidence>
<dbReference type="EMBL" id="UINC01063028">
    <property type="protein sequence ID" value="SVB90208.1"/>
    <property type="molecule type" value="Genomic_DNA"/>
</dbReference>
<reference evidence="6" key="1">
    <citation type="submission" date="2018-05" db="EMBL/GenBank/DDBJ databases">
        <authorList>
            <person name="Lanie J.A."/>
            <person name="Ng W.-L."/>
            <person name="Kazmierczak K.M."/>
            <person name="Andrzejewski T.M."/>
            <person name="Davidsen T.M."/>
            <person name="Wayne K.J."/>
            <person name="Tettelin H."/>
            <person name="Glass J.I."/>
            <person name="Rusch D."/>
            <person name="Podicherti R."/>
            <person name="Tsui H.-C.T."/>
            <person name="Winkler M.E."/>
        </authorList>
    </citation>
    <scope>NUCLEOTIDE SEQUENCE</scope>
</reference>
<name>A0A382HSB9_9ZZZZ</name>
<dbReference type="GO" id="GO:0016787">
    <property type="term" value="F:hydrolase activity"/>
    <property type="evidence" value="ECO:0007669"/>
    <property type="project" value="UniProtKB-KW"/>
</dbReference>
<gene>
    <name evidence="6" type="ORF">METZ01_LOCUS243062</name>
</gene>
<comment type="cofactor">
    <cofactor evidence="1">
        <name>Zn(2+)</name>
        <dbReference type="ChEBI" id="CHEBI:29105"/>
    </cofactor>
</comment>
<proteinExistence type="predicted"/>
<dbReference type="GO" id="GO:0046872">
    <property type="term" value="F:metal ion binding"/>
    <property type="evidence" value="ECO:0007669"/>
    <property type="project" value="UniProtKB-KW"/>
</dbReference>
<dbReference type="AlphaFoldDB" id="A0A382HSB9"/>
<evidence type="ECO:0000256" key="3">
    <source>
        <dbReference type="ARBA" id="ARBA00022801"/>
    </source>
</evidence>
<evidence type="ECO:0000256" key="4">
    <source>
        <dbReference type="ARBA" id="ARBA00022833"/>
    </source>
</evidence>
<keyword evidence="3" id="KW-0378">Hydrolase</keyword>
<evidence type="ECO:0000256" key="1">
    <source>
        <dbReference type="ARBA" id="ARBA00001947"/>
    </source>
</evidence>
<keyword evidence="4" id="KW-0862">Zinc</keyword>
<dbReference type="InterPro" id="IPR041526">
    <property type="entry name" value="DAPG_hydrolase"/>
</dbReference>
<keyword evidence="2" id="KW-0479">Metal-binding</keyword>
<protein>
    <recommendedName>
        <fullName evidence="5">DAPG hydrolase PhiG domain-containing protein</fullName>
    </recommendedName>
</protein>
<organism evidence="6">
    <name type="scientific">marine metagenome</name>
    <dbReference type="NCBI Taxonomy" id="408172"/>
    <lineage>
        <taxon>unclassified sequences</taxon>
        <taxon>metagenomes</taxon>
        <taxon>ecological metagenomes</taxon>
    </lineage>
</organism>
<evidence type="ECO:0000313" key="6">
    <source>
        <dbReference type="EMBL" id="SVB90208.1"/>
    </source>
</evidence>
<evidence type="ECO:0000256" key="2">
    <source>
        <dbReference type="ARBA" id="ARBA00022723"/>
    </source>
</evidence>
<dbReference type="Pfam" id="PF18089">
    <property type="entry name" value="DAPG_hydrolase"/>
    <property type="match status" value="1"/>
</dbReference>
<feature type="domain" description="DAPG hydrolase PhiG" evidence="5">
    <location>
        <begin position="48"/>
        <end position="240"/>
    </location>
</feature>